<protein>
    <submittedName>
        <fullName evidence="5">NAD(P)H dehydrogenase (Quinone)</fullName>
    </submittedName>
</protein>
<dbReference type="InterPro" id="IPR051545">
    <property type="entry name" value="NAD(P)H_dehydrogenase_qn"/>
</dbReference>
<dbReference type="InterPro" id="IPR003680">
    <property type="entry name" value="Flavodoxin_fold"/>
</dbReference>
<dbReference type="AlphaFoldDB" id="C7R210"/>
<dbReference type="InterPro" id="IPR029039">
    <property type="entry name" value="Flavoprotein-like_sf"/>
</dbReference>
<sequence length="233" mass="26302">MTQQLTTPTQFAIIIGHPRPGSLNHALAHAYSDALVAHGIDRDAIDIIDLAVARPALHPDVTHLRAPNGHIDHLPLEQQEWIETLERAHHIVIFFPQWWGTYPGVLKAFLDVTFLSGRAYLYGNKVPIKLWKGRTARLVMTMDSPRWWNRLWYRNAAETSLKNAVLWFVGISVAAVTRLTPVRHSPDDVRASWLKKMAQAAVRDAGKRRRIGAIPARETQETTRQNVPSPPSS</sequence>
<dbReference type="KEGG" id="jde:Jden_2263"/>
<evidence type="ECO:0000256" key="3">
    <source>
        <dbReference type="SAM" id="MobiDB-lite"/>
    </source>
</evidence>
<dbReference type="Proteomes" id="UP000000628">
    <property type="component" value="Chromosome"/>
</dbReference>
<dbReference type="GO" id="GO:0005829">
    <property type="term" value="C:cytosol"/>
    <property type="evidence" value="ECO:0007669"/>
    <property type="project" value="TreeGrafter"/>
</dbReference>
<dbReference type="SUPFAM" id="SSF52218">
    <property type="entry name" value="Flavoproteins"/>
    <property type="match status" value="1"/>
</dbReference>
<dbReference type="RefSeq" id="WP_015772526.1">
    <property type="nucleotide sequence ID" value="NC_013174.1"/>
</dbReference>
<dbReference type="PANTHER" id="PTHR10204:SF34">
    <property type="entry name" value="NAD(P)H DEHYDROGENASE [QUINONE] 1 ISOFORM 1"/>
    <property type="match status" value="1"/>
</dbReference>
<reference evidence="5 6" key="1">
    <citation type="journal article" date="2009" name="Stand. Genomic Sci.">
        <title>Complete genome sequence of Jonesia denitrificans type strain (Prevot 55134).</title>
        <authorList>
            <person name="Pukall R."/>
            <person name="Gehrich-Schroter G."/>
            <person name="Lapidus A."/>
            <person name="Nolan M."/>
            <person name="Glavina Del Rio T."/>
            <person name="Lucas S."/>
            <person name="Chen F."/>
            <person name="Tice H."/>
            <person name="Pitluck S."/>
            <person name="Cheng J.F."/>
            <person name="Copeland A."/>
            <person name="Saunders E."/>
            <person name="Brettin T."/>
            <person name="Detter J.C."/>
            <person name="Bruce D."/>
            <person name="Goodwin L."/>
            <person name="Pati A."/>
            <person name="Ivanova N."/>
            <person name="Mavromatis K."/>
            <person name="Ovchinnikova G."/>
            <person name="Chen A."/>
            <person name="Palaniappan K."/>
            <person name="Land M."/>
            <person name="Hauser L."/>
            <person name="Chang Y.J."/>
            <person name="Jeffries C.D."/>
            <person name="Chain P."/>
            <person name="Goker M."/>
            <person name="Bristow J."/>
            <person name="Eisen J.A."/>
            <person name="Markowitz V."/>
            <person name="Hugenholtz P."/>
            <person name="Kyrpides N.C."/>
            <person name="Klenk H.P."/>
            <person name="Han C."/>
        </authorList>
    </citation>
    <scope>NUCLEOTIDE SEQUENCE [LARGE SCALE GENOMIC DNA]</scope>
    <source>
        <strain evidence="6">ATCC 14870 / DSM 20603 / BCRC 15368 / CIP 55.134 / JCM 11481 / NBRC 15587 / NCTC 10816 / Prevot 55134</strain>
    </source>
</reference>
<dbReference type="eggNOG" id="COG2249">
    <property type="taxonomic scope" value="Bacteria"/>
</dbReference>
<evidence type="ECO:0000313" key="6">
    <source>
        <dbReference type="Proteomes" id="UP000000628"/>
    </source>
</evidence>
<accession>C7R210</accession>
<organism evidence="5 6">
    <name type="scientific">Jonesia denitrificans (strain ATCC 14870 / DSM 20603 / BCRC 15368 / CIP 55.134 / JCM 11481 / NBRC 15587 / NCTC 10816 / Prevot 55134)</name>
    <name type="common">Listeria denitrificans</name>
    <dbReference type="NCBI Taxonomy" id="471856"/>
    <lineage>
        <taxon>Bacteria</taxon>
        <taxon>Bacillati</taxon>
        <taxon>Actinomycetota</taxon>
        <taxon>Actinomycetes</taxon>
        <taxon>Micrococcales</taxon>
        <taxon>Jonesiaceae</taxon>
        <taxon>Jonesia</taxon>
    </lineage>
</organism>
<dbReference type="GO" id="GO:0003955">
    <property type="term" value="F:NAD(P)H dehydrogenase (quinone) activity"/>
    <property type="evidence" value="ECO:0007669"/>
    <property type="project" value="TreeGrafter"/>
</dbReference>
<dbReference type="Pfam" id="PF02525">
    <property type="entry name" value="Flavodoxin_2"/>
    <property type="match status" value="1"/>
</dbReference>
<proteinExistence type="inferred from homology"/>
<feature type="region of interest" description="Disordered" evidence="3">
    <location>
        <begin position="206"/>
        <end position="233"/>
    </location>
</feature>
<dbReference type="PANTHER" id="PTHR10204">
    <property type="entry name" value="NAD P H OXIDOREDUCTASE-RELATED"/>
    <property type="match status" value="1"/>
</dbReference>
<dbReference type="HOGENOM" id="CLU_058643_1_0_11"/>
<keyword evidence="6" id="KW-1185">Reference proteome</keyword>
<evidence type="ECO:0000256" key="2">
    <source>
        <dbReference type="ARBA" id="ARBA00023002"/>
    </source>
</evidence>
<name>C7R210_JONDD</name>
<evidence type="ECO:0000259" key="4">
    <source>
        <dbReference type="Pfam" id="PF02525"/>
    </source>
</evidence>
<dbReference type="STRING" id="471856.Jden_2263"/>
<feature type="domain" description="Flavodoxin-like fold" evidence="4">
    <location>
        <begin position="13"/>
        <end position="192"/>
    </location>
</feature>
<evidence type="ECO:0000256" key="1">
    <source>
        <dbReference type="ARBA" id="ARBA00006252"/>
    </source>
</evidence>
<dbReference type="Gene3D" id="3.40.50.360">
    <property type="match status" value="1"/>
</dbReference>
<evidence type="ECO:0000313" key="5">
    <source>
        <dbReference type="EMBL" id="ACV09898.1"/>
    </source>
</evidence>
<gene>
    <name evidence="5" type="ordered locus">Jden_2263</name>
</gene>
<dbReference type="EMBL" id="CP001706">
    <property type="protein sequence ID" value="ACV09898.1"/>
    <property type="molecule type" value="Genomic_DNA"/>
</dbReference>
<keyword evidence="2" id="KW-0560">Oxidoreductase</keyword>
<comment type="similarity">
    <text evidence="1">Belongs to the NAD(P)H dehydrogenase (quinone) family.</text>
</comment>
<dbReference type="OrthoDB" id="9798454at2"/>